<dbReference type="Pfam" id="PF05199">
    <property type="entry name" value="GMC_oxred_C"/>
    <property type="match status" value="1"/>
</dbReference>
<evidence type="ECO:0000256" key="2">
    <source>
        <dbReference type="ARBA" id="ARBA00010790"/>
    </source>
</evidence>
<dbReference type="GO" id="GO:0016614">
    <property type="term" value="F:oxidoreductase activity, acting on CH-OH group of donors"/>
    <property type="evidence" value="ECO:0007669"/>
    <property type="project" value="InterPro"/>
</dbReference>
<evidence type="ECO:0000259" key="10">
    <source>
        <dbReference type="PROSITE" id="PS00624"/>
    </source>
</evidence>
<organism evidence="11 12">
    <name type="scientific">Stachybotrys elegans</name>
    <dbReference type="NCBI Taxonomy" id="80388"/>
    <lineage>
        <taxon>Eukaryota</taxon>
        <taxon>Fungi</taxon>
        <taxon>Dikarya</taxon>
        <taxon>Ascomycota</taxon>
        <taxon>Pezizomycotina</taxon>
        <taxon>Sordariomycetes</taxon>
        <taxon>Hypocreomycetidae</taxon>
        <taxon>Hypocreales</taxon>
        <taxon>Stachybotryaceae</taxon>
        <taxon>Stachybotrys</taxon>
    </lineage>
</organism>
<keyword evidence="5" id="KW-0560">Oxidoreductase</keyword>
<dbReference type="PROSITE" id="PS00624">
    <property type="entry name" value="GMC_OXRED_2"/>
    <property type="match status" value="1"/>
</dbReference>
<accession>A0A8K0SNZ5</accession>
<feature type="active site" description="Proton acceptor" evidence="6">
    <location>
        <position position="570"/>
    </location>
</feature>
<keyword evidence="12" id="KW-1185">Reference proteome</keyword>
<evidence type="ECO:0000256" key="8">
    <source>
        <dbReference type="RuleBase" id="RU003968"/>
    </source>
</evidence>
<dbReference type="Proteomes" id="UP000813444">
    <property type="component" value="Unassembled WGS sequence"/>
</dbReference>
<name>A0A8K0SNZ5_9HYPO</name>
<evidence type="ECO:0000256" key="7">
    <source>
        <dbReference type="PIRSR" id="PIRSR000137-2"/>
    </source>
</evidence>
<dbReference type="OrthoDB" id="269227at2759"/>
<dbReference type="Pfam" id="PF00732">
    <property type="entry name" value="GMC_oxred_N"/>
    <property type="match status" value="1"/>
</dbReference>
<dbReference type="InterPro" id="IPR012132">
    <property type="entry name" value="GMC_OxRdtase"/>
</dbReference>
<dbReference type="AlphaFoldDB" id="A0A8K0SNZ5"/>
<evidence type="ECO:0000256" key="5">
    <source>
        <dbReference type="ARBA" id="ARBA00023002"/>
    </source>
</evidence>
<dbReference type="Gene3D" id="3.30.560.10">
    <property type="entry name" value="Glucose Oxidase, domain 3"/>
    <property type="match status" value="1"/>
</dbReference>
<dbReference type="Gene3D" id="4.10.450.10">
    <property type="entry name" value="Glucose Oxidase, domain 2"/>
    <property type="match status" value="1"/>
</dbReference>
<dbReference type="InterPro" id="IPR027424">
    <property type="entry name" value="Glucose_Oxidase_domain_2"/>
</dbReference>
<feature type="domain" description="Glucose-methanol-choline oxidoreductase N-terminal" evidence="10">
    <location>
        <begin position="291"/>
        <end position="305"/>
    </location>
</feature>
<dbReference type="Gene3D" id="3.50.50.60">
    <property type="entry name" value="FAD/NAD(P)-binding domain"/>
    <property type="match status" value="1"/>
</dbReference>
<feature type="binding site" evidence="7">
    <location>
        <begin position="29"/>
        <end position="30"/>
    </location>
    <ligand>
        <name>FAD</name>
        <dbReference type="ChEBI" id="CHEBI:57692"/>
    </ligand>
</feature>
<feature type="binding site" evidence="7">
    <location>
        <position position="103"/>
    </location>
    <ligand>
        <name>FAD</name>
        <dbReference type="ChEBI" id="CHEBI:57692"/>
    </ligand>
</feature>
<dbReference type="SUPFAM" id="SSF54373">
    <property type="entry name" value="FAD-linked reductases, C-terminal domain"/>
    <property type="match status" value="1"/>
</dbReference>
<reference evidence="11" key="1">
    <citation type="journal article" date="2021" name="Nat. Commun.">
        <title>Genetic determinants of endophytism in the Arabidopsis root mycobiome.</title>
        <authorList>
            <person name="Mesny F."/>
            <person name="Miyauchi S."/>
            <person name="Thiergart T."/>
            <person name="Pickel B."/>
            <person name="Atanasova L."/>
            <person name="Karlsson M."/>
            <person name="Huettel B."/>
            <person name="Barry K.W."/>
            <person name="Haridas S."/>
            <person name="Chen C."/>
            <person name="Bauer D."/>
            <person name="Andreopoulos W."/>
            <person name="Pangilinan J."/>
            <person name="LaButti K."/>
            <person name="Riley R."/>
            <person name="Lipzen A."/>
            <person name="Clum A."/>
            <person name="Drula E."/>
            <person name="Henrissat B."/>
            <person name="Kohler A."/>
            <person name="Grigoriev I.V."/>
            <person name="Martin F.M."/>
            <person name="Hacquard S."/>
        </authorList>
    </citation>
    <scope>NUCLEOTIDE SEQUENCE</scope>
    <source>
        <strain evidence="11">MPI-CAGE-CH-0235</strain>
    </source>
</reference>
<dbReference type="PROSITE" id="PS00623">
    <property type="entry name" value="GMC_OXRED_1"/>
    <property type="match status" value="1"/>
</dbReference>
<dbReference type="PANTHER" id="PTHR11552:SF201">
    <property type="entry name" value="GLUCOSE-METHANOL-CHOLINE OXIDOREDUCTASE N-TERMINAL DOMAIN-CONTAINING PROTEIN"/>
    <property type="match status" value="1"/>
</dbReference>
<evidence type="ECO:0000256" key="4">
    <source>
        <dbReference type="ARBA" id="ARBA00022827"/>
    </source>
</evidence>
<evidence type="ECO:0000259" key="9">
    <source>
        <dbReference type="PROSITE" id="PS00623"/>
    </source>
</evidence>
<comment type="cofactor">
    <cofactor evidence="1 7">
        <name>FAD</name>
        <dbReference type="ChEBI" id="CHEBI:57692"/>
    </cofactor>
</comment>
<feature type="binding site" evidence="7">
    <location>
        <position position="251"/>
    </location>
    <ligand>
        <name>FAD</name>
        <dbReference type="ChEBI" id="CHEBI:57692"/>
    </ligand>
</feature>
<dbReference type="PANTHER" id="PTHR11552">
    <property type="entry name" value="GLUCOSE-METHANOL-CHOLINE GMC OXIDOREDUCTASE"/>
    <property type="match status" value="1"/>
</dbReference>
<dbReference type="InterPro" id="IPR000172">
    <property type="entry name" value="GMC_OxRdtase_N"/>
</dbReference>
<evidence type="ECO:0000256" key="3">
    <source>
        <dbReference type="ARBA" id="ARBA00022630"/>
    </source>
</evidence>
<evidence type="ECO:0000313" key="11">
    <source>
        <dbReference type="EMBL" id="KAH7313719.1"/>
    </source>
</evidence>
<protein>
    <submittedName>
        <fullName evidence="11">GMC oxidoreductase</fullName>
    </submittedName>
</protein>
<keyword evidence="4 7" id="KW-0274">FAD</keyword>
<keyword evidence="3 8" id="KW-0285">Flavoprotein</keyword>
<dbReference type="GO" id="GO:0050660">
    <property type="term" value="F:flavin adenine dinucleotide binding"/>
    <property type="evidence" value="ECO:0007669"/>
    <property type="project" value="InterPro"/>
</dbReference>
<sequence length="591" mass="64349">MYIYSSAGCIRPQPVNQSSYDYIVVGGGTSGLVVAKRLSENPEVSVLVVEAGGSVKDNINVTDPLGYGFAFGTDIDWQFETVEQQFAGNAKQTVRAGKALGGTSTINGMAYTRAQTSQIDLWETLGNEGWNWENLFPYYLKSEGFQVPAESRAVAGHLTYSPEFHGLEGPLLTGWMYPMTNGTLTSTINDTMKAMGVPWNQDVNGGNMSGYSIFPATINQDLNVREDAARAYYYPFQAKQPNLHVLLNTQVTRVTWDKFASIPTAQGVEITSSNGTTSVIKANKEVILSAGALVSPLLLELSGIGNPDILSKHGIETVVDLPTVGENLQDQMNNGLQFNIANNFDGTEKNTMVVYPTAGEVFGERTSSVSARLKASLPLYAEKVASINGNITSASDLLEFFQLQYDLIFDREGKSTQTPIAEVLLYESNGVWDSEYWGLLPFSRGNVHINSANTTANALINPNYFMLDWDMTEQAGGADFIRRMYTTAPFSDLVGSEILPGFKSVPQNASVEQWSGYLKSSYRSNFHPVGTAAMMPREKGGVVDADMKVYGTANLRVMDASVLPFQVCGHLVSTLYAVAERLADIIKGGHI</sequence>
<evidence type="ECO:0000313" key="12">
    <source>
        <dbReference type="Proteomes" id="UP000813444"/>
    </source>
</evidence>
<dbReference type="SUPFAM" id="SSF51905">
    <property type="entry name" value="FAD/NAD(P)-binding domain"/>
    <property type="match status" value="1"/>
</dbReference>
<evidence type="ECO:0000256" key="6">
    <source>
        <dbReference type="PIRSR" id="PIRSR000137-1"/>
    </source>
</evidence>
<proteinExistence type="inferred from homology"/>
<comment type="similarity">
    <text evidence="2 8">Belongs to the GMC oxidoreductase family.</text>
</comment>
<comment type="caution">
    <text evidence="11">The sequence shown here is derived from an EMBL/GenBank/DDBJ whole genome shotgun (WGS) entry which is preliminary data.</text>
</comment>
<dbReference type="InterPro" id="IPR007867">
    <property type="entry name" value="GMC_OxRtase_C"/>
</dbReference>
<gene>
    <name evidence="11" type="ORF">B0I35DRAFT_452082</name>
</gene>
<evidence type="ECO:0000256" key="1">
    <source>
        <dbReference type="ARBA" id="ARBA00001974"/>
    </source>
</evidence>
<dbReference type="InterPro" id="IPR036188">
    <property type="entry name" value="FAD/NAD-bd_sf"/>
</dbReference>
<feature type="active site" description="Proton donor" evidence="6">
    <location>
        <position position="527"/>
    </location>
</feature>
<dbReference type="EMBL" id="JAGPNK010000009">
    <property type="protein sequence ID" value="KAH7313719.1"/>
    <property type="molecule type" value="Genomic_DNA"/>
</dbReference>
<feature type="domain" description="Glucose-methanol-choline oxidoreductase N-terminal" evidence="9">
    <location>
        <begin position="97"/>
        <end position="120"/>
    </location>
</feature>
<dbReference type="PIRSF" id="PIRSF000137">
    <property type="entry name" value="Alcohol_oxidase"/>
    <property type="match status" value="1"/>
</dbReference>